<dbReference type="Proteomes" id="UP001497680">
    <property type="component" value="Unassembled WGS sequence"/>
</dbReference>
<organism evidence="1 2">
    <name type="scientific">Hypoxylon rubiginosum</name>
    <dbReference type="NCBI Taxonomy" id="110542"/>
    <lineage>
        <taxon>Eukaryota</taxon>
        <taxon>Fungi</taxon>
        <taxon>Dikarya</taxon>
        <taxon>Ascomycota</taxon>
        <taxon>Pezizomycotina</taxon>
        <taxon>Sordariomycetes</taxon>
        <taxon>Xylariomycetidae</taxon>
        <taxon>Xylariales</taxon>
        <taxon>Hypoxylaceae</taxon>
        <taxon>Hypoxylon</taxon>
    </lineage>
</organism>
<evidence type="ECO:0000313" key="2">
    <source>
        <dbReference type="Proteomes" id="UP001497680"/>
    </source>
</evidence>
<name>A0ACC0DMQ4_9PEZI</name>
<reference evidence="1 2" key="1">
    <citation type="journal article" date="2022" name="New Phytol.">
        <title>Ecological generalism drives hyperdiversity of secondary metabolite gene clusters in xylarialean endophytes.</title>
        <authorList>
            <person name="Franco M.E.E."/>
            <person name="Wisecaver J.H."/>
            <person name="Arnold A.E."/>
            <person name="Ju Y.M."/>
            <person name="Slot J.C."/>
            <person name="Ahrendt S."/>
            <person name="Moore L.P."/>
            <person name="Eastman K.E."/>
            <person name="Scott K."/>
            <person name="Konkel Z."/>
            <person name="Mondo S.J."/>
            <person name="Kuo A."/>
            <person name="Hayes R.D."/>
            <person name="Haridas S."/>
            <person name="Andreopoulos B."/>
            <person name="Riley R."/>
            <person name="LaButti K."/>
            <person name="Pangilinan J."/>
            <person name="Lipzen A."/>
            <person name="Amirebrahimi M."/>
            <person name="Yan J."/>
            <person name="Adam C."/>
            <person name="Keymanesh K."/>
            <person name="Ng V."/>
            <person name="Louie K."/>
            <person name="Northen T."/>
            <person name="Drula E."/>
            <person name="Henrissat B."/>
            <person name="Hsieh H.M."/>
            <person name="Youens-Clark K."/>
            <person name="Lutzoni F."/>
            <person name="Miadlikowska J."/>
            <person name="Eastwood D.C."/>
            <person name="Hamelin R.C."/>
            <person name="Grigoriev I.V."/>
            <person name="U'Ren J.M."/>
        </authorList>
    </citation>
    <scope>NUCLEOTIDE SEQUENCE [LARGE SCALE GENOMIC DNA]</scope>
    <source>
        <strain evidence="1 2">ER1909</strain>
    </source>
</reference>
<sequence length="479" mass="50986">MTSSTESASETEPLLSSRSSVQADPDRSPVRNHHDDESSVRASRTSSPNKGLVPSPDGHPASRETSILLRIAASMYSFIILGMMVSTLGVMVPQFETYYGLTDFQVSFVFLVWPVGYIIAAYLNGVIHVRFGQRGIAVVGPLFHIILTIAASLHPPFPVLLVALALGSLGTGILDGSYCAWAGGMENANIVQGFLHGSYSTGAALGPFLAGTMLSVGHTTWYTWYYVLFGASVLEAIILVFAFRFEDATKYHQDPHKQAQLTPAREDADAGGADSHPSIFKHRVTWICAVYFLACVGTENAVSGWIVVFMTRINHASPYLASLSSSGFWIGQAAGRLALGAVTQKFGVRPATIAYLVAALAFEALFAAVRVPEVSTAVISLLGFCLGPLFPSGVFVATRLLPRELHVGAISFAVLIGQVGGALLPFALGALADTLGIQVFQAVVFAQLAVTLLIWLAFPRLPPGNATSSQDLVDEIANP</sequence>
<proteinExistence type="predicted"/>
<keyword evidence="2" id="KW-1185">Reference proteome</keyword>
<comment type="caution">
    <text evidence="1">The sequence shown here is derived from an EMBL/GenBank/DDBJ whole genome shotgun (WGS) entry which is preliminary data.</text>
</comment>
<dbReference type="EMBL" id="MU394280">
    <property type="protein sequence ID" value="KAI6093666.1"/>
    <property type="molecule type" value="Genomic_DNA"/>
</dbReference>
<accession>A0ACC0DMQ4</accession>
<gene>
    <name evidence="1" type="ORF">F4821DRAFT_3313</name>
</gene>
<protein>
    <submittedName>
        <fullName evidence="1">MFS general substrate transporter</fullName>
    </submittedName>
</protein>
<evidence type="ECO:0000313" key="1">
    <source>
        <dbReference type="EMBL" id="KAI6093666.1"/>
    </source>
</evidence>